<evidence type="ECO:0000256" key="2">
    <source>
        <dbReference type="ARBA" id="ARBA00022917"/>
    </source>
</evidence>
<proteinExistence type="predicted"/>
<keyword evidence="2" id="KW-0648">Protein biosynthesis</keyword>
<evidence type="ECO:0000256" key="3">
    <source>
        <dbReference type="ARBA" id="ARBA00023134"/>
    </source>
</evidence>
<dbReference type="WBParaSite" id="PSAMB.scaffold1685size28741.g14410.t1">
    <property type="protein sequence ID" value="PSAMB.scaffold1685size28741.g14410.t1"/>
    <property type="gene ID" value="PSAMB.scaffold1685size28741.g14410"/>
</dbReference>
<dbReference type="GO" id="GO:0032790">
    <property type="term" value="P:ribosome disassembly"/>
    <property type="evidence" value="ECO:0007669"/>
    <property type="project" value="TreeGrafter"/>
</dbReference>
<name>A0A914V975_9BILA</name>
<dbReference type="GO" id="GO:0005739">
    <property type="term" value="C:mitochondrion"/>
    <property type="evidence" value="ECO:0007669"/>
    <property type="project" value="TreeGrafter"/>
</dbReference>
<dbReference type="GO" id="GO:0003924">
    <property type="term" value="F:GTPase activity"/>
    <property type="evidence" value="ECO:0007669"/>
    <property type="project" value="TreeGrafter"/>
</dbReference>
<sequence length="169" mass="19353">MNDRGDRTIYEIEFFLLSGASYDRSLQSIEKKLQIAPLPLFVPLFSADGQFDDILDVLRMTRLSFPTDTEKGMEATVVTESSSHFDTLMLRREELFGRLADIDDVFADHLLRAADTNDISLDRDILPAISLWSKESVVSLKHVDWRQAGWQATRDTKQLFISQHMLNSN</sequence>
<dbReference type="InterPro" id="IPR027417">
    <property type="entry name" value="P-loop_NTPase"/>
</dbReference>
<dbReference type="PANTHER" id="PTHR43261:SF1">
    <property type="entry name" value="RIBOSOME-RELEASING FACTOR 2, MITOCHONDRIAL"/>
    <property type="match status" value="1"/>
</dbReference>
<accession>A0A914V975</accession>
<protein>
    <submittedName>
        <fullName evidence="5">Uncharacterized protein</fullName>
    </submittedName>
</protein>
<dbReference type="Proteomes" id="UP000887566">
    <property type="component" value="Unplaced"/>
</dbReference>
<evidence type="ECO:0000256" key="1">
    <source>
        <dbReference type="ARBA" id="ARBA00022741"/>
    </source>
</evidence>
<evidence type="ECO:0000313" key="4">
    <source>
        <dbReference type="Proteomes" id="UP000887566"/>
    </source>
</evidence>
<dbReference type="PANTHER" id="PTHR43261">
    <property type="entry name" value="TRANSLATION ELONGATION FACTOR G-RELATED"/>
    <property type="match status" value="1"/>
</dbReference>
<evidence type="ECO:0000313" key="5">
    <source>
        <dbReference type="WBParaSite" id="PSAMB.scaffold1685size28741.g14410.t1"/>
    </source>
</evidence>
<dbReference type="GO" id="GO:0032543">
    <property type="term" value="P:mitochondrial translation"/>
    <property type="evidence" value="ECO:0007669"/>
    <property type="project" value="TreeGrafter"/>
</dbReference>
<dbReference type="Gene3D" id="3.40.50.300">
    <property type="entry name" value="P-loop containing nucleotide triphosphate hydrolases"/>
    <property type="match status" value="1"/>
</dbReference>
<keyword evidence="3" id="KW-0342">GTP-binding</keyword>
<dbReference type="GO" id="GO:0005525">
    <property type="term" value="F:GTP binding"/>
    <property type="evidence" value="ECO:0007669"/>
    <property type="project" value="UniProtKB-KW"/>
</dbReference>
<dbReference type="AlphaFoldDB" id="A0A914V975"/>
<keyword evidence="1" id="KW-0547">Nucleotide-binding</keyword>
<organism evidence="4 5">
    <name type="scientific">Plectus sambesii</name>
    <dbReference type="NCBI Taxonomy" id="2011161"/>
    <lineage>
        <taxon>Eukaryota</taxon>
        <taxon>Metazoa</taxon>
        <taxon>Ecdysozoa</taxon>
        <taxon>Nematoda</taxon>
        <taxon>Chromadorea</taxon>
        <taxon>Plectida</taxon>
        <taxon>Plectina</taxon>
        <taxon>Plectoidea</taxon>
        <taxon>Plectidae</taxon>
        <taxon>Plectus</taxon>
    </lineage>
</organism>
<reference evidence="5" key="1">
    <citation type="submission" date="2022-11" db="UniProtKB">
        <authorList>
            <consortium name="WormBaseParasite"/>
        </authorList>
    </citation>
    <scope>IDENTIFICATION</scope>
</reference>
<keyword evidence="4" id="KW-1185">Reference proteome</keyword>